<reference evidence="3" key="1">
    <citation type="submission" date="2021-01" db="EMBL/GenBank/DDBJ databases">
        <title>Caligus Genome Assembly.</title>
        <authorList>
            <person name="Gallardo-Escarate C."/>
        </authorList>
    </citation>
    <scope>NUCLEOTIDE SEQUENCE [LARGE SCALE GENOMIC DNA]</scope>
</reference>
<evidence type="ECO:0000313" key="3">
    <source>
        <dbReference type="Proteomes" id="UP000595437"/>
    </source>
</evidence>
<organism evidence="2 3">
    <name type="scientific">Caligus rogercresseyi</name>
    <name type="common">Sea louse</name>
    <dbReference type="NCBI Taxonomy" id="217165"/>
    <lineage>
        <taxon>Eukaryota</taxon>
        <taxon>Metazoa</taxon>
        <taxon>Ecdysozoa</taxon>
        <taxon>Arthropoda</taxon>
        <taxon>Crustacea</taxon>
        <taxon>Multicrustacea</taxon>
        <taxon>Hexanauplia</taxon>
        <taxon>Copepoda</taxon>
        <taxon>Siphonostomatoida</taxon>
        <taxon>Caligidae</taxon>
        <taxon>Caligus</taxon>
    </lineage>
</organism>
<proteinExistence type="predicted"/>
<dbReference type="Proteomes" id="UP000595437">
    <property type="component" value="Chromosome 3"/>
</dbReference>
<feature type="compositionally biased region" description="Low complexity" evidence="1">
    <location>
        <begin position="104"/>
        <end position="124"/>
    </location>
</feature>
<dbReference type="AlphaFoldDB" id="A0A7T8KB58"/>
<keyword evidence="3" id="KW-1185">Reference proteome</keyword>
<dbReference type="EMBL" id="CP045892">
    <property type="protein sequence ID" value="QQP52646.1"/>
    <property type="molecule type" value="Genomic_DNA"/>
</dbReference>
<protein>
    <submittedName>
        <fullName evidence="2">Uncharacterized protein</fullName>
    </submittedName>
</protein>
<feature type="region of interest" description="Disordered" evidence="1">
    <location>
        <begin position="91"/>
        <end position="124"/>
    </location>
</feature>
<evidence type="ECO:0000256" key="1">
    <source>
        <dbReference type="SAM" id="MobiDB-lite"/>
    </source>
</evidence>
<evidence type="ECO:0000313" key="2">
    <source>
        <dbReference type="EMBL" id="QQP52646.1"/>
    </source>
</evidence>
<gene>
    <name evidence="2" type="ORF">FKW44_004861</name>
</gene>
<dbReference type="OrthoDB" id="10661935at2759"/>
<sequence>MLCAHRVEPSKIPHTKAALAQSRPESFWVPSSSSSSSLMCDDDGHDALDMMSSALESMDEESVAKWRRLFVRDAESQSWKLQYDPGKDLDDLLKNNAEGDSESIHSSSSSNAASSSSSLQSASSGRRTTPFLVFCSLKPNVSDLRRRNKKRKCIRLPVSSPPRPPQGLIPSLSTCLLLTPPTCQIPLFDVFQDSPLSSIHCAHCQKPYSSLNSLSVDFRALSVDASLYDSSLQEKYTQTSQCSTLL</sequence>
<accession>A0A7T8KB58</accession>
<name>A0A7T8KB58_CALRO</name>